<dbReference type="Pfam" id="PF12296">
    <property type="entry name" value="HsbA"/>
    <property type="match status" value="1"/>
</dbReference>
<organism evidence="2 3">
    <name type="scientific">Pochonia chlamydosporia 170</name>
    <dbReference type="NCBI Taxonomy" id="1380566"/>
    <lineage>
        <taxon>Eukaryota</taxon>
        <taxon>Fungi</taxon>
        <taxon>Dikarya</taxon>
        <taxon>Ascomycota</taxon>
        <taxon>Pezizomycotina</taxon>
        <taxon>Sordariomycetes</taxon>
        <taxon>Hypocreomycetidae</taxon>
        <taxon>Hypocreales</taxon>
        <taxon>Clavicipitaceae</taxon>
        <taxon>Pochonia</taxon>
    </lineage>
</organism>
<dbReference type="Gene3D" id="1.20.1280.140">
    <property type="match status" value="1"/>
</dbReference>
<dbReference type="PANTHER" id="PTHR38123:SF6">
    <property type="entry name" value="CELL WALL SERINE-THREONINE-RICH GALACTOMANNOPROTEIN MP1 (AFU_ORTHOLOGUE AFUA_4G03240)"/>
    <property type="match status" value="1"/>
</dbReference>
<sequence>MKVTTSITLLGVASLTHGYVVPRDLKTVVDVFTSVQTSIDGLDTVVKAWSSDLAPLLDASNKLISSITTGTNTVSGSTPLTLIETIRIIKPVQSLEAHAQTLVDDLKGKKQQIEQGGLCGVVGQQIDTINTDSQALTKATISKVPPVAQDVATQVAQGILDVLADAKNSFSEQNCKGSA</sequence>
<dbReference type="KEGG" id="pchm:VFPPC_10749"/>
<dbReference type="STRING" id="1380566.A0A179F4K1"/>
<feature type="signal peptide" evidence="1">
    <location>
        <begin position="1"/>
        <end position="18"/>
    </location>
</feature>
<dbReference type="GeneID" id="28853056"/>
<evidence type="ECO:0000313" key="3">
    <source>
        <dbReference type="Proteomes" id="UP000078397"/>
    </source>
</evidence>
<dbReference type="RefSeq" id="XP_018138245.1">
    <property type="nucleotide sequence ID" value="XM_018289062.1"/>
</dbReference>
<keyword evidence="1" id="KW-0732">Signal</keyword>
<dbReference type="AlphaFoldDB" id="A0A179F4K1"/>
<keyword evidence="3" id="KW-1185">Reference proteome</keyword>
<feature type="chain" id="PRO_5008101245" evidence="1">
    <location>
        <begin position="19"/>
        <end position="179"/>
    </location>
</feature>
<proteinExistence type="predicted"/>
<dbReference type="Proteomes" id="UP000078397">
    <property type="component" value="Unassembled WGS sequence"/>
</dbReference>
<dbReference type="GO" id="GO:0005576">
    <property type="term" value="C:extracellular region"/>
    <property type="evidence" value="ECO:0007669"/>
    <property type="project" value="TreeGrafter"/>
</dbReference>
<name>A0A179F4K1_METCM</name>
<comment type="caution">
    <text evidence="2">The sequence shown here is derived from an EMBL/GenBank/DDBJ whole genome shotgun (WGS) entry which is preliminary data.</text>
</comment>
<dbReference type="OrthoDB" id="2422134at2759"/>
<dbReference type="InterPro" id="IPR021054">
    <property type="entry name" value="Cell_wall_mannoprotein_1"/>
</dbReference>
<accession>A0A179F4K1</accession>
<gene>
    <name evidence="2" type="ORF">VFPPC_10749</name>
</gene>
<reference evidence="2 3" key="1">
    <citation type="journal article" date="2016" name="PLoS Pathog.">
        <title>Biosynthesis of antibiotic leucinostatins in bio-control fungus Purpureocillium lilacinum and their inhibition on phytophthora revealed by genome mining.</title>
        <authorList>
            <person name="Wang G."/>
            <person name="Liu Z."/>
            <person name="Lin R."/>
            <person name="Li E."/>
            <person name="Mao Z."/>
            <person name="Ling J."/>
            <person name="Yang Y."/>
            <person name="Yin W.B."/>
            <person name="Xie B."/>
        </authorList>
    </citation>
    <scope>NUCLEOTIDE SEQUENCE [LARGE SCALE GENOMIC DNA]</scope>
    <source>
        <strain evidence="2">170</strain>
    </source>
</reference>
<dbReference type="PANTHER" id="PTHR38123">
    <property type="entry name" value="CELL WALL SERINE-THREONINE-RICH GALACTOMANNOPROTEIN MP1 (AFU_ORTHOLOGUE AFUA_4G03240)"/>
    <property type="match status" value="1"/>
</dbReference>
<evidence type="ECO:0000313" key="2">
    <source>
        <dbReference type="EMBL" id="OAQ60335.1"/>
    </source>
</evidence>
<evidence type="ECO:0000256" key="1">
    <source>
        <dbReference type="SAM" id="SignalP"/>
    </source>
</evidence>
<dbReference type="EMBL" id="LSBJ02000009">
    <property type="protein sequence ID" value="OAQ60335.1"/>
    <property type="molecule type" value="Genomic_DNA"/>
</dbReference>
<protein>
    <submittedName>
        <fullName evidence="2">Hydrophobic surface binding protein A domain-containing protein</fullName>
    </submittedName>
</protein>